<evidence type="ECO:0000256" key="7">
    <source>
        <dbReference type="ARBA" id="ARBA00022723"/>
    </source>
</evidence>
<feature type="region of interest" description="Disordered" evidence="17">
    <location>
        <begin position="1"/>
        <end position="35"/>
    </location>
</feature>
<dbReference type="Pfam" id="PF00096">
    <property type="entry name" value="zf-C2H2"/>
    <property type="match status" value="1"/>
</dbReference>
<comment type="caution">
    <text evidence="19">The sequence shown here is derived from an EMBL/GenBank/DDBJ whole genome shotgun (WGS) entry which is preliminary data.</text>
</comment>
<feature type="region of interest" description="Disordered" evidence="17">
    <location>
        <begin position="425"/>
        <end position="465"/>
    </location>
</feature>
<dbReference type="SMART" id="SM00355">
    <property type="entry name" value="ZnF_C2H2"/>
    <property type="match status" value="8"/>
</dbReference>
<feature type="region of interest" description="Disordered" evidence="17">
    <location>
        <begin position="1123"/>
        <end position="1149"/>
    </location>
</feature>
<evidence type="ECO:0000256" key="6">
    <source>
        <dbReference type="ARBA" id="ARBA00022553"/>
    </source>
</evidence>
<keyword evidence="3" id="KW-0158">Chromosome</keyword>
<dbReference type="InterPro" id="IPR050331">
    <property type="entry name" value="Zinc_finger"/>
</dbReference>
<evidence type="ECO:0000256" key="8">
    <source>
        <dbReference type="ARBA" id="ARBA00022737"/>
    </source>
</evidence>
<feature type="compositionally biased region" description="Polar residues" evidence="17">
    <location>
        <begin position="707"/>
        <end position="717"/>
    </location>
</feature>
<dbReference type="Proteomes" id="UP000579812">
    <property type="component" value="Unassembled WGS sequence"/>
</dbReference>
<evidence type="ECO:0000256" key="16">
    <source>
        <dbReference type="PROSITE-ProRule" id="PRU00042"/>
    </source>
</evidence>
<proteinExistence type="predicted"/>
<dbReference type="GO" id="GO:0005694">
    <property type="term" value="C:chromosome"/>
    <property type="evidence" value="ECO:0007669"/>
    <property type="project" value="UniProtKB-SubCell"/>
</dbReference>
<name>A0A7J6CHJ0_9TELE</name>
<sequence length="1700" mass="190334">MARHAKSPRYHKLLRGESKERGNLTMNPTSDHPAPSPNCFQNSPLLLFRSFPYPSSLLWLASPCFWQGVVQSSVSSDSPLFTVRLTLVGPVTATRKQAAFTHYPFPLPFSAWATIALESISEDLYKDPMKHRNKHMRGDRMGEGTEEADGAKTTRISLSFPLSAGLPSFSAQKHCSSSHPTSSTDVQDSDGSDGTAWMGEAFRDKQLSKTSSKTDRLPCTSSSFPVDLTAPVSKNCKSSLSFSVDGSGSRYPTSPLQHSNKIDYSKETAGVNNGYKEHSTTETAHILFNLSARAYQDQGVKDPQSSKGKKRKANSLHVELSLPLPSINPHSSSSTPPPPPSPSSVSLTSSPLTIPTPSFHDSFRAVPKPELLCGVCHRLFSTASSLTVHMRLHRGGRVLSCRHCGKAFIHNKRLQSHEATCRKGLPAFPVPPKEEPLEEGEVEGERADEAAEPEQLGQGTRPGRPIKKVRDLHARHAGTLTCRDALGEEDHFVKVVDGHIIYFCSVCERSYMTLSSLKRHSNVHSWRRKYPCHYCDKVFALAEYRTKHEVWHTGERRYQCIFCWEAFPTYYNLKTHQKAFHGINPGLISSEKTANGGYKQKVNGLKLYRLLPMRSLKRPYKTYSQPMADELLTSDSSVTLPLPTDGSLPQPLDTKKLESFLKDLQTTDIKTEPERFPIRVGVELGKKLASPKTDMAVEARETEGSDLWQSGSNSGKSKTPKCPEGAVSSVIAFAHSKPSVIMHSAAVSSSVIVHRNKMDSEERKRIPENHPMAKTGQKQIKKHSQREHTEAYRDWDAVSGGAEASKIRQPTEKLHKGRKVHNKTESRKTMPLAVGSEVKGSGPLCQITVRIGEEAIVKRSISETDLRRDKSPTRNKPKKSNLSQEDQREQRHTNHHQRKHRNSSQEGKEGESKWKNPKLKGKVRKYFFRQEVREDRNDHDVEDNLWRPYYSYKPKRKALPMQGAKAWKRKLHYKRSLRPMRRAERLMKNLNKEIDGEEADEGEERRQKVKKERKEVSDPQKTEVKEMSHTCPVSSKMEQKEKEKGTHGKPDLPLPLSVSQATINSQNTASSIIKQRWSEDQASECGTCGRWFSSPRKRDKHELTHLFEFVCMLCRAPFPSQSKLEEHQRTQHPKTKPLSAPTFFTSQSSRNEVEMKVDENGVDGRSIEKGSPVRLGRRPLIRYTCSQCDKVCKTSAALNCHLKRHELGSSTEVEDTQEKQDLPSCATAAVETASSKCLDTNCEQVQPVSVIYYSKPDCQITDNQLGEKMEEHQRVRNCESPKVAANDKVHSPLCAQFSQVMHSPTLERFNVISPNLPSVLVMNGAECLDYRTPEKRNLDTLDQQKRSPTPSDRQIQVSQMLTEPQIRRETTPSGPISLKTGRGYVFREGDNIPNDDFSDLQDAQDLRIFPQSSSQAQDLSMPTILAKKKELDQQNKHPSNISKEQSCNEEVLLLVPKEEPLSPIPSPTCSVIQTTPKGSSQRYSKSPCHSPGPLDLQLRPQVEQSQTHRGRHNTEKQGLMLPANSARMSDTLSSHNLLHPQVPTAEPESKDRTSVTPTEHHRGSGYPVQELTLPLVIPGGYCSGKKQEEQILMSYPAGPLPFPPLGKMVPHSDSTKLPFYPDPYHLLYGPQLLPYPYNLAALPMALNMMASGDKEPLPFLPFFNYAAAAAPLTGTVPHPLVVNPSLYNSGGSSSTKQDNP</sequence>
<dbReference type="GO" id="GO:0003677">
    <property type="term" value="F:DNA binding"/>
    <property type="evidence" value="ECO:0007669"/>
    <property type="project" value="UniProtKB-KW"/>
</dbReference>
<feature type="compositionally biased region" description="Basic and acidic residues" evidence="17">
    <location>
        <begin position="1037"/>
        <end position="1050"/>
    </location>
</feature>
<evidence type="ECO:0000256" key="11">
    <source>
        <dbReference type="ARBA" id="ARBA00022843"/>
    </source>
</evidence>
<protein>
    <recommendedName>
        <fullName evidence="18">C2H2-type domain-containing protein</fullName>
    </recommendedName>
</protein>
<feature type="region of interest" description="Disordered" evidence="17">
    <location>
        <begin position="991"/>
        <end position="1054"/>
    </location>
</feature>
<feature type="region of interest" description="Disordered" evidence="17">
    <location>
        <begin position="1342"/>
        <end position="1382"/>
    </location>
</feature>
<feature type="region of interest" description="Disordered" evidence="17">
    <location>
        <begin position="798"/>
        <end position="837"/>
    </location>
</feature>
<evidence type="ECO:0000256" key="9">
    <source>
        <dbReference type="ARBA" id="ARBA00022771"/>
    </source>
</evidence>
<dbReference type="PROSITE" id="PS50157">
    <property type="entry name" value="ZINC_FINGER_C2H2_2"/>
    <property type="match status" value="7"/>
</dbReference>
<keyword evidence="11" id="KW-0832">Ubl conjugation</keyword>
<feature type="compositionally biased region" description="Low complexity" evidence="17">
    <location>
        <begin position="343"/>
        <end position="353"/>
    </location>
</feature>
<reference evidence="19 20" key="1">
    <citation type="submission" date="2020-04" db="EMBL/GenBank/DDBJ databases">
        <title>Chromosome-level genome assembly of a cyprinid fish Onychostoma macrolepis by integration of Nanopore Sequencing, Bionano and Hi-C technology.</title>
        <authorList>
            <person name="Wang D."/>
        </authorList>
    </citation>
    <scope>NUCLEOTIDE SEQUENCE [LARGE SCALE GENOMIC DNA]</scope>
    <source>
        <strain evidence="19">SWU-2019</strain>
        <tissue evidence="19">Muscle</tissue>
    </source>
</reference>
<feature type="compositionally biased region" description="Polar residues" evidence="17">
    <location>
        <begin position="1467"/>
        <end position="1484"/>
    </location>
</feature>
<evidence type="ECO:0000256" key="10">
    <source>
        <dbReference type="ARBA" id="ARBA00022833"/>
    </source>
</evidence>
<feature type="compositionally biased region" description="Basic and acidic residues" evidence="17">
    <location>
        <begin position="1547"/>
        <end position="1562"/>
    </location>
</feature>
<dbReference type="GO" id="GO:0006355">
    <property type="term" value="P:regulation of DNA-templated transcription"/>
    <property type="evidence" value="ECO:0007669"/>
    <property type="project" value="UniProtKB-ARBA"/>
</dbReference>
<gene>
    <name evidence="19" type="ORF">G5714_012586</name>
</gene>
<keyword evidence="13" id="KW-0238">DNA-binding</keyword>
<evidence type="ECO:0000256" key="17">
    <source>
        <dbReference type="SAM" id="MobiDB-lite"/>
    </source>
</evidence>
<feature type="region of interest" description="Disordered" evidence="17">
    <location>
        <begin position="1458"/>
        <end position="1496"/>
    </location>
</feature>
<evidence type="ECO:0000256" key="3">
    <source>
        <dbReference type="ARBA" id="ARBA00022454"/>
    </source>
</evidence>
<evidence type="ECO:0000256" key="15">
    <source>
        <dbReference type="ARBA" id="ARBA00023242"/>
    </source>
</evidence>
<evidence type="ECO:0000256" key="1">
    <source>
        <dbReference type="ARBA" id="ARBA00004123"/>
    </source>
</evidence>
<feature type="compositionally biased region" description="Basic and acidic residues" evidence="17">
    <location>
        <begin position="862"/>
        <end position="872"/>
    </location>
</feature>
<evidence type="ECO:0000256" key="5">
    <source>
        <dbReference type="ARBA" id="ARBA00022499"/>
    </source>
</evidence>
<feature type="compositionally biased region" description="Basic and acidic residues" evidence="17">
    <location>
        <begin position="1012"/>
        <end position="1028"/>
    </location>
</feature>
<evidence type="ECO:0000313" key="19">
    <source>
        <dbReference type="EMBL" id="KAF4106596.1"/>
    </source>
</evidence>
<evidence type="ECO:0000256" key="13">
    <source>
        <dbReference type="ARBA" id="ARBA00023125"/>
    </source>
</evidence>
<dbReference type="SUPFAM" id="SSF57667">
    <property type="entry name" value="beta-beta-alpha zinc fingers"/>
    <property type="match status" value="2"/>
</dbReference>
<feature type="region of interest" description="Disordered" evidence="17">
    <location>
        <begin position="1537"/>
        <end position="1566"/>
    </location>
</feature>
<keyword evidence="9 16" id="KW-0863">Zinc-finger</keyword>
<evidence type="ECO:0000256" key="14">
    <source>
        <dbReference type="ARBA" id="ARBA00023163"/>
    </source>
</evidence>
<dbReference type="EMBL" id="JAAMOB010000012">
    <property type="protein sequence ID" value="KAF4106596.1"/>
    <property type="molecule type" value="Genomic_DNA"/>
</dbReference>
<dbReference type="InterPro" id="IPR013087">
    <property type="entry name" value="Znf_C2H2_type"/>
</dbReference>
<feature type="domain" description="C2H2-type" evidence="18">
    <location>
        <begin position="399"/>
        <end position="426"/>
    </location>
</feature>
<keyword evidence="8" id="KW-0677">Repeat</keyword>
<keyword evidence="12" id="KW-0805">Transcription regulation</keyword>
<dbReference type="GO" id="GO:0005634">
    <property type="term" value="C:nucleus"/>
    <property type="evidence" value="ECO:0007669"/>
    <property type="project" value="UniProtKB-SubCell"/>
</dbReference>
<feature type="compositionally biased region" description="Basic residues" evidence="17">
    <location>
        <begin position="1"/>
        <end position="13"/>
    </location>
</feature>
<feature type="compositionally biased region" description="Basic and acidic residues" evidence="17">
    <location>
        <begin position="201"/>
        <end position="216"/>
    </location>
</feature>
<keyword evidence="15" id="KW-0539">Nucleus</keyword>
<feature type="domain" description="C2H2-type" evidence="18">
    <location>
        <begin position="530"/>
        <end position="557"/>
    </location>
</feature>
<feature type="domain" description="C2H2-type" evidence="18">
    <location>
        <begin position="558"/>
        <end position="581"/>
    </location>
</feature>
<feature type="region of interest" description="Disordered" evidence="17">
    <location>
        <begin position="171"/>
        <end position="224"/>
    </location>
</feature>
<keyword evidence="20" id="KW-1185">Reference proteome</keyword>
<keyword evidence="7" id="KW-0479">Metal-binding</keyword>
<evidence type="ECO:0000313" key="20">
    <source>
        <dbReference type="Proteomes" id="UP000579812"/>
    </source>
</evidence>
<feature type="region of interest" description="Disordered" evidence="17">
    <location>
        <begin position="132"/>
        <end position="151"/>
    </location>
</feature>
<feature type="region of interest" description="Disordered" evidence="17">
    <location>
        <begin position="1501"/>
        <end position="1520"/>
    </location>
</feature>
<feature type="compositionally biased region" description="Polar residues" evidence="17">
    <location>
        <begin position="1346"/>
        <end position="1362"/>
    </location>
</feature>
<dbReference type="Gene3D" id="3.30.160.60">
    <property type="entry name" value="Classic Zinc Finger"/>
    <property type="match status" value="5"/>
</dbReference>
<feature type="compositionally biased region" description="Basic residues" evidence="17">
    <location>
        <begin position="893"/>
        <end position="902"/>
    </location>
</feature>
<feature type="region of interest" description="Disordered" evidence="17">
    <location>
        <begin position="700"/>
        <end position="723"/>
    </location>
</feature>
<evidence type="ECO:0000256" key="4">
    <source>
        <dbReference type="ARBA" id="ARBA00022491"/>
    </source>
</evidence>
<feature type="region of interest" description="Disordered" evidence="17">
    <location>
        <begin position="322"/>
        <end position="353"/>
    </location>
</feature>
<feature type="domain" description="C2H2-type" evidence="18">
    <location>
        <begin position="502"/>
        <end position="529"/>
    </location>
</feature>
<dbReference type="FunFam" id="3.30.160.60:FF:000235">
    <property type="entry name" value="Zinc finger and BTB domain containing 38"/>
    <property type="match status" value="1"/>
</dbReference>
<keyword evidence="10" id="KW-0862">Zinc</keyword>
<feature type="compositionally biased region" description="Low complexity" evidence="17">
    <location>
        <begin position="322"/>
        <end position="334"/>
    </location>
</feature>
<dbReference type="PANTHER" id="PTHR16515:SF66">
    <property type="entry name" value="C2H2-TYPE DOMAIN-CONTAINING PROTEIN"/>
    <property type="match status" value="1"/>
</dbReference>
<evidence type="ECO:0000259" key="18">
    <source>
        <dbReference type="PROSITE" id="PS50157"/>
    </source>
</evidence>
<feature type="compositionally biased region" description="Basic and acidic residues" evidence="17">
    <location>
        <begin position="132"/>
        <end position="143"/>
    </location>
</feature>
<dbReference type="PANTHER" id="PTHR16515">
    <property type="entry name" value="PR DOMAIN ZINC FINGER PROTEIN"/>
    <property type="match status" value="1"/>
</dbReference>
<organism evidence="19 20">
    <name type="scientific">Onychostoma macrolepis</name>
    <dbReference type="NCBI Taxonomy" id="369639"/>
    <lineage>
        <taxon>Eukaryota</taxon>
        <taxon>Metazoa</taxon>
        <taxon>Chordata</taxon>
        <taxon>Craniata</taxon>
        <taxon>Vertebrata</taxon>
        <taxon>Euteleostomi</taxon>
        <taxon>Actinopterygii</taxon>
        <taxon>Neopterygii</taxon>
        <taxon>Teleostei</taxon>
        <taxon>Ostariophysi</taxon>
        <taxon>Cypriniformes</taxon>
        <taxon>Cyprinidae</taxon>
        <taxon>Acrossocheilinae</taxon>
        <taxon>Onychostoma</taxon>
    </lineage>
</organism>
<evidence type="ECO:0000256" key="2">
    <source>
        <dbReference type="ARBA" id="ARBA00004286"/>
    </source>
</evidence>
<keyword evidence="5" id="KW-1017">Isopeptide bond</keyword>
<dbReference type="FunFam" id="3.30.160.60:FF:003307">
    <property type="entry name" value="KAISO-like zinc finger protein"/>
    <property type="match status" value="1"/>
</dbReference>
<keyword evidence="6" id="KW-0597">Phosphoprotein</keyword>
<keyword evidence="14" id="KW-0804">Transcription</keyword>
<dbReference type="PROSITE" id="PS00028">
    <property type="entry name" value="ZINC_FINGER_C2H2_1"/>
    <property type="match status" value="6"/>
</dbReference>
<feature type="domain" description="C2H2-type" evidence="18">
    <location>
        <begin position="1109"/>
        <end position="1137"/>
    </location>
</feature>
<accession>A0A7J6CHJ0</accession>
<feature type="compositionally biased region" description="Polar residues" evidence="17">
    <location>
        <begin position="171"/>
        <end position="186"/>
    </location>
</feature>
<dbReference type="GO" id="GO:0008270">
    <property type="term" value="F:zinc ion binding"/>
    <property type="evidence" value="ECO:0007669"/>
    <property type="project" value="UniProtKB-KW"/>
</dbReference>
<dbReference type="InterPro" id="IPR036236">
    <property type="entry name" value="Znf_C2H2_sf"/>
</dbReference>
<dbReference type="FunFam" id="3.30.160.60:FF:000437">
    <property type="entry name" value="zinc finger and BTB domain-containing protein 38"/>
    <property type="match status" value="1"/>
</dbReference>
<feature type="region of interest" description="Disordered" evidence="17">
    <location>
        <begin position="862"/>
        <end position="918"/>
    </location>
</feature>
<feature type="domain" description="C2H2-type" evidence="18">
    <location>
        <begin position="1183"/>
        <end position="1205"/>
    </location>
</feature>
<comment type="subcellular location">
    <subcellularLocation>
        <location evidence="2">Chromosome</location>
    </subcellularLocation>
    <subcellularLocation>
        <location evidence="1">Nucleus</location>
    </subcellularLocation>
</comment>
<feature type="compositionally biased region" description="Basic and acidic residues" evidence="17">
    <location>
        <begin position="805"/>
        <end position="814"/>
    </location>
</feature>
<evidence type="ECO:0000256" key="12">
    <source>
        <dbReference type="ARBA" id="ARBA00023015"/>
    </source>
</evidence>
<keyword evidence="4" id="KW-0678">Repressor</keyword>
<feature type="domain" description="C2H2-type" evidence="18">
    <location>
        <begin position="371"/>
        <end position="398"/>
    </location>
</feature>